<protein>
    <submittedName>
        <fullName evidence="5">Estradiol 17-beta-dehydrogenase 8-like</fullName>
    </submittedName>
</protein>
<dbReference type="SUPFAM" id="SSF51735">
    <property type="entry name" value="NAD(P)-binding Rossmann-fold domains"/>
    <property type="match status" value="1"/>
</dbReference>
<sequence length="127" mass="13422">MANLLTGKLGVVTGGGSGIGRAICERLAQQGARLVVVDLKKETAESTCFNLVKANGAHEAFACDVSKQSDVKGLVDFVKERFSSASPQIVVNCAGITQDSTLLKMSEEQFDKVVDVNLKGTFLSDAK</sequence>
<dbReference type="Gene3D" id="3.40.50.720">
    <property type="entry name" value="NAD(P)-binding Rossmann-like Domain"/>
    <property type="match status" value="1"/>
</dbReference>
<dbReference type="PANTHER" id="PTHR42760:SF83">
    <property type="entry name" value="(3R)-3-HYDROXYACYL-COA DEHYDROGENASE"/>
    <property type="match status" value="1"/>
</dbReference>
<accession>A0A1I7Z2C7</accession>
<evidence type="ECO:0000256" key="3">
    <source>
        <dbReference type="ARBA" id="ARBA00023002"/>
    </source>
</evidence>
<reference evidence="5" key="1">
    <citation type="submission" date="2016-11" db="UniProtKB">
        <authorList>
            <consortium name="WormBaseParasite"/>
        </authorList>
    </citation>
    <scope>IDENTIFICATION</scope>
</reference>
<dbReference type="AlphaFoldDB" id="A0A1I7Z2C7"/>
<dbReference type="PANTHER" id="PTHR42760">
    <property type="entry name" value="SHORT-CHAIN DEHYDROGENASES/REDUCTASES FAMILY MEMBER"/>
    <property type="match status" value="1"/>
</dbReference>
<keyword evidence="4" id="KW-1185">Reference proteome</keyword>
<organism evidence="4 5">
    <name type="scientific">Steinernema glaseri</name>
    <dbReference type="NCBI Taxonomy" id="37863"/>
    <lineage>
        <taxon>Eukaryota</taxon>
        <taxon>Metazoa</taxon>
        <taxon>Ecdysozoa</taxon>
        <taxon>Nematoda</taxon>
        <taxon>Chromadorea</taxon>
        <taxon>Rhabditida</taxon>
        <taxon>Tylenchina</taxon>
        <taxon>Panagrolaimomorpha</taxon>
        <taxon>Strongyloidoidea</taxon>
        <taxon>Steinernematidae</taxon>
        <taxon>Steinernema</taxon>
    </lineage>
</organism>
<dbReference type="InterPro" id="IPR036291">
    <property type="entry name" value="NAD(P)-bd_dom_sf"/>
</dbReference>
<name>A0A1I7Z2C7_9BILA</name>
<evidence type="ECO:0000256" key="2">
    <source>
        <dbReference type="ARBA" id="ARBA00006484"/>
    </source>
</evidence>
<dbReference type="GO" id="GO:0008667">
    <property type="term" value="F:2,3-dihydro-2,3-dihydroxybenzoate dehydrogenase activity"/>
    <property type="evidence" value="ECO:0007669"/>
    <property type="project" value="InterPro"/>
</dbReference>
<dbReference type="PRINTS" id="PR01397">
    <property type="entry name" value="DHBDHDRGNASE"/>
</dbReference>
<dbReference type="Pfam" id="PF00106">
    <property type="entry name" value="adh_short"/>
    <property type="match status" value="1"/>
</dbReference>
<comment type="similarity">
    <text evidence="2">Belongs to the short-chain dehydrogenases/reductases (SDR) family.</text>
</comment>
<evidence type="ECO:0000256" key="1">
    <source>
        <dbReference type="ARBA" id="ARBA00005194"/>
    </source>
</evidence>
<dbReference type="Proteomes" id="UP000095287">
    <property type="component" value="Unplaced"/>
</dbReference>
<keyword evidence="3" id="KW-0560">Oxidoreductase</keyword>
<dbReference type="InterPro" id="IPR003560">
    <property type="entry name" value="DHB_DH"/>
</dbReference>
<dbReference type="WBParaSite" id="L893_g22110.t1">
    <property type="protein sequence ID" value="L893_g22110.t1"/>
    <property type="gene ID" value="L893_g22110"/>
</dbReference>
<dbReference type="GO" id="GO:0016616">
    <property type="term" value="F:oxidoreductase activity, acting on the CH-OH group of donors, NAD or NADP as acceptor"/>
    <property type="evidence" value="ECO:0007669"/>
    <property type="project" value="TreeGrafter"/>
</dbReference>
<proteinExistence type="inferred from homology"/>
<dbReference type="GO" id="GO:0019290">
    <property type="term" value="P:siderophore biosynthetic process"/>
    <property type="evidence" value="ECO:0007669"/>
    <property type="project" value="InterPro"/>
</dbReference>
<dbReference type="GO" id="GO:0006633">
    <property type="term" value="P:fatty acid biosynthetic process"/>
    <property type="evidence" value="ECO:0007669"/>
    <property type="project" value="TreeGrafter"/>
</dbReference>
<evidence type="ECO:0000313" key="5">
    <source>
        <dbReference type="WBParaSite" id="L893_g22110.t1"/>
    </source>
</evidence>
<dbReference type="InterPro" id="IPR002347">
    <property type="entry name" value="SDR_fam"/>
</dbReference>
<comment type="pathway">
    <text evidence="1">Lipid metabolism; fatty acid biosynthesis.</text>
</comment>
<evidence type="ECO:0000313" key="4">
    <source>
        <dbReference type="Proteomes" id="UP000095287"/>
    </source>
</evidence>
<dbReference type="GO" id="GO:0048038">
    <property type="term" value="F:quinone binding"/>
    <property type="evidence" value="ECO:0007669"/>
    <property type="project" value="TreeGrafter"/>
</dbReference>